<organism evidence="2 3">
    <name type="scientific">Fibrobacter succinogenes</name>
    <name type="common">Bacteroides succinogenes</name>
    <dbReference type="NCBI Taxonomy" id="833"/>
    <lineage>
        <taxon>Bacteria</taxon>
        <taxon>Pseudomonadati</taxon>
        <taxon>Fibrobacterota</taxon>
        <taxon>Fibrobacteria</taxon>
        <taxon>Fibrobacterales</taxon>
        <taxon>Fibrobacteraceae</taxon>
        <taxon>Fibrobacter</taxon>
    </lineage>
</organism>
<evidence type="ECO:0008006" key="4">
    <source>
        <dbReference type="Google" id="ProtNLM"/>
    </source>
</evidence>
<accession>A0A380S4C2</accession>
<dbReference type="EMBL" id="UHJL01000002">
    <property type="protein sequence ID" value="SUQ24077.1"/>
    <property type="molecule type" value="Genomic_DNA"/>
</dbReference>
<feature type="compositionally biased region" description="Low complexity" evidence="1">
    <location>
        <begin position="40"/>
        <end position="51"/>
    </location>
</feature>
<feature type="region of interest" description="Disordered" evidence="1">
    <location>
        <begin position="36"/>
        <end position="57"/>
    </location>
</feature>
<name>A0A380S4C2_FIBSU</name>
<evidence type="ECO:0000256" key="1">
    <source>
        <dbReference type="SAM" id="MobiDB-lite"/>
    </source>
</evidence>
<proteinExistence type="predicted"/>
<gene>
    <name evidence="2" type="ORF">SAMN05661053_1468</name>
</gene>
<protein>
    <recommendedName>
        <fullName evidence="4">Lipoprotein</fullName>
    </recommendedName>
</protein>
<dbReference type="AlphaFoldDB" id="A0A380S4C2"/>
<dbReference type="Proteomes" id="UP000255423">
    <property type="component" value="Unassembled WGS sequence"/>
</dbReference>
<dbReference type="RefSeq" id="WP_109572665.1">
    <property type="nucleotide sequence ID" value="NZ_UHJL01000002.1"/>
</dbReference>
<evidence type="ECO:0000313" key="2">
    <source>
        <dbReference type="EMBL" id="SUQ24077.1"/>
    </source>
</evidence>
<evidence type="ECO:0000313" key="3">
    <source>
        <dbReference type="Proteomes" id="UP000255423"/>
    </source>
</evidence>
<dbReference type="PROSITE" id="PS51257">
    <property type="entry name" value="PROKAR_LIPOPROTEIN"/>
    <property type="match status" value="1"/>
</dbReference>
<reference evidence="2 3" key="1">
    <citation type="submission" date="2017-08" db="EMBL/GenBank/DDBJ databases">
        <authorList>
            <person name="de Groot N.N."/>
        </authorList>
    </citation>
    <scope>NUCLEOTIDE SEQUENCE [LARGE SCALE GENOMIC DNA]</scope>
    <source>
        <strain evidence="2 3">HM2</strain>
    </source>
</reference>
<sequence length="513" mass="55246">MNKKLYTACGAAAIALVACSDDNGRLVGTSVEPNTIGELSSSSVDTPSSSSFDAREGDLWNPSAGGFSLNVARYAAKLPANAKADGHWTLESDAEKGGTSSVVWPTNLVGVQDERTVVESCEGICGTVSLAKYSLTYNPFAGVGFTLAKDDNGKPVPVDVTDWEGVCMTYESEAAPALELDLGDSVNALLGEALPAVALPKTITTGPVTKCFKWSDFKYPAWIAAIAGVPEYWLENSGEKAAKQLVAFRFVISASPGEYKFNIKSLGTLADFQANQGESSSSAEAAVVNPADLWDGAAGDKTVKTGLYADDSWKSLAKGKWYDYTDQNSSFGWWKYKAYDDHKGFYFEQVIDECGGLCSSVKLVGTSEVDPVALFGFQLANNESGVVKAVDITNWNGVCVTYKTDIPIVLDLDPVSLEVDFDTASAGFVVEEDDYEIYKWPSVTLPVTSGESTMCYAWDDFKQAYLDKVPNGEKYKTTVENVLKRVVTIRFIITGKAGDKGNFFLKALGTNRK</sequence>